<dbReference type="SMART" id="SM00656">
    <property type="entry name" value="Amb_all"/>
    <property type="match status" value="1"/>
</dbReference>
<feature type="chain" id="PRO_5046985773" description="Pectate lyase domain-containing protein" evidence="2">
    <location>
        <begin position="27"/>
        <end position="382"/>
    </location>
</feature>
<dbReference type="EMBL" id="JBDIVE010000008">
    <property type="protein sequence ID" value="MEN3069692.1"/>
    <property type="molecule type" value="Genomic_DNA"/>
</dbReference>
<keyword evidence="1" id="KW-0456">Lyase</keyword>
<keyword evidence="2" id="KW-0732">Signal</keyword>
<evidence type="ECO:0000313" key="4">
    <source>
        <dbReference type="EMBL" id="MEN3069692.1"/>
    </source>
</evidence>
<gene>
    <name evidence="4" type="ORF">ABDB84_14490</name>
</gene>
<evidence type="ECO:0000256" key="2">
    <source>
        <dbReference type="SAM" id="SignalP"/>
    </source>
</evidence>
<comment type="caution">
    <text evidence="4">The sequence shown here is derived from an EMBL/GenBank/DDBJ whole genome shotgun (WGS) entry which is preliminary data.</text>
</comment>
<evidence type="ECO:0000259" key="3">
    <source>
        <dbReference type="SMART" id="SM00656"/>
    </source>
</evidence>
<feature type="domain" description="Pectate lyase" evidence="3">
    <location>
        <begin position="37"/>
        <end position="318"/>
    </location>
</feature>
<name>A0ABU9Z150_9RHOO</name>
<dbReference type="PANTHER" id="PTHR31683">
    <property type="entry name" value="PECTATE LYASE 18-RELATED"/>
    <property type="match status" value="1"/>
</dbReference>
<keyword evidence="5" id="KW-1185">Reference proteome</keyword>
<accession>A0ABU9Z150</accession>
<protein>
    <recommendedName>
        <fullName evidence="3">Pectate lyase domain-containing protein</fullName>
    </recommendedName>
</protein>
<sequence length="382" mass="41174">MIHRIKNMARMALVVSLIGLSAVSEAATGGFSSGTGSTATAVTVTTLTELKNAFNNGNHHIIVSGTIYGGATLTTLTFASTSWNNTTIEGASGGQAILENIQLKFSGETLATGTNIENIVVKNITFRGRIADLQALPKQVYGTSNNVGINYLGVSLRRVSNAWIDHCTFYDISDDLMSVSLSSDNVTLSYNHFYFTAAWRDMNPDPVWNWVGTDSDLAGERLAMVIGANKSDSYTYGGNKLRVTMHHNWFGPNMRGRPLIRGWVHAYNNYFDNTGQPSGTITATNGTAYSKQQYNAFQIGSGSVIYSEYNYYYLTNNSNQLGLDSSGDSYSFFEKSGTNTYNGVTGTKITGAAFTGSPVGAYTYTADTTNIPSIVQANAGPK</sequence>
<evidence type="ECO:0000313" key="5">
    <source>
        <dbReference type="Proteomes" id="UP001410394"/>
    </source>
</evidence>
<dbReference type="RefSeq" id="WP_345920462.1">
    <property type="nucleotide sequence ID" value="NZ_JBDIVE010000008.1"/>
</dbReference>
<proteinExistence type="predicted"/>
<organism evidence="4 5">
    <name type="scientific">Uliginosibacterium sediminicola</name>
    <dbReference type="NCBI Taxonomy" id="2024550"/>
    <lineage>
        <taxon>Bacteria</taxon>
        <taxon>Pseudomonadati</taxon>
        <taxon>Pseudomonadota</taxon>
        <taxon>Betaproteobacteria</taxon>
        <taxon>Rhodocyclales</taxon>
        <taxon>Zoogloeaceae</taxon>
        <taxon>Uliginosibacterium</taxon>
    </lineage>
</organism>
<dbReference type="Proteomes" id="UP001410394">
    <property type="component" value="Unassembled WGS sequence"/>
</dbReference>
<dbReference type="PANTHER" id="PTHR31683:SF18">
    <property type="entry name" value="PECTATE LYASE 21-RELATED"/>
    <property type="match status" value="1"/>
</dbReference>
<dbReference type="Gene3D" id="2.160.20.10">
    <property type="entry name" value="Single-stranded right-handed beta-helix, Pectin lyase-like"/>
    <property type="match status" value="1"/>
</dbReference>
<dbReference type="SUPFAM" id="SSF51126">
    <property type="entry name" value="Pectin lyase-like"/>
    <property type="match status" value="1"/>
</dbReference>
<reference evidence="4 5" key="1">
    <citation type="journal article" date="2018" name="Int. J. Syst. Evol. Microbiol.">
        <title>Uliginosibacterium sediminicola sp. nov., isolated from freshwater sediment.</title>
        <authorList>
            <person name="Hwang W.M."/>
            <person name="Kim S.M."/>
            <person name="Kang K."/>
            <person name="Ahn T.Y."/>
        </authorList>
    </citation>
    <scope>NUCLEOTIDE SEQUENCE [LARGE SCALE GENOMIC DNA]</scope>
    <source>
        <strain evidence="4 5">M1-21</strain>
    </source>
</reference>
<feature type="signal peptide" evidence="2">
    <location>
        <begin position="1"/>
        <end position="26"/>
    </location>
</feature>
<evidence type="ECO:0000256" key="1">
    <source>
        <dbReference type="ARBA" id="ARBA00023239"/>
    </source>
</evidence>
<dbReference type="InterPro" id="IPR012334">
    <property type="entry name" value="Pectin_lyas_fold"/>
</dbReference>
<dbReference type="InterPro" id="IPR011050">
    <property type="entry name" value="Pectin_lyase_fold/virulence"/>
</dbReference>
<dbReference type="InterPro" id="IPR002022">
    <property type="entry name" value="Pec_lyase"/>
</dbReference>
<dbReference type="InterPro" id="IPR045032">
    <property type="entry name" value="PEL"/>
</dbReference>